<proteinExistence type="predicted"/>
<accession>A0AAV5J2F0</accession>
<sequence>MFWRENPVCVSCGLPKLCSPCAAREKWGNFGSLSYVFKLSLSVN</sequence>
<gene>
    <name evidence="1" type="ORF">SLEP1_g18264</name>
</gene>
<keyword evidence="2" id="KW-1185">Reference proteome</keyword>
<evidence type="ECO:0000313" key="1">
    <source>
        <dbReference type="EMBL" id="GKV06364.1"/>
    </source>
</evidence>
<dbReference type="AlphaFoldDB" id="A0AAV5J2F0"/>
<reference evidence="1 2" key="1">
    <citation type="journal article" date="2021" name="Commun. Biol.">
        <title>The genome of Shorea leprosula (Dipterocarpaceae) highlights the ecological relevance of drought in aseasonal tropical rainforests.</title>
        <authorList>
            <person name="Ng K.K.S."/>
            <person name="Kobayashi M.J."/>
            <person name="Fawcett J.A."/>
            <person name="Hatakeyama M."/>
            <person name="Paape T."/>
            <person name="Ng C.H."/>
            <person name="Ang C.C."/>
            <person name="Tnah L.H."/>
            <person name="Lee C.T."/>
            <person name="Nishiyama T."/>
            <person name="Sese J."/>
            <person name="O'Brien M.J."/>
            <person name="Copetti D."/>
            <person name="Mohd Noor M.I."/>
            <person name="Ong R.C."/>
            <person name="Putra M."/>
            <person name="Sireger I.Z."/>
            <person name="Indrioko S."/>
            <person name="Kosugi Y."/>
            <person name="Izuno A."/>
            <person name="Isagi Y."/>
            <person name="Lee S.L."/>
            <person name="Shimizu K.K."/>
        </authorList>
    </citation>
    <scope>NUCLEOTIDE SEQUENCE [LARGE SCALE GENOMIC DNA]</scope>
    <source>
        <strain evidence="1">214</strain>
    </source>
</reference>
<dbReference type="Proteomes" id="UP001054252">
    <property type="component" value="Unassembled WGS sequence"/>
</dbReference>
<comment type="caution">
    <text evidence="1">The sequence shown here is derived from an EMBL/GenBank/DDBJ whole genome shotgun (WGS) entry which is preliminary data.</text>
</comment>
<organism evidence="1 2">
    <name type="scientific">Rubroshorea leprosula</name>
    <dbReference type="NCBI Taxonomy" id="152421"/>
    <lineage>
        <taxon>Eukaryota</taxon>
        <taxon>Viridiplantae</taxon>
        <taxon>Streptophyta</taxon>
        <taxon>Embryophyta</taxon>
        <taxon>Tracheophyta</taxon>
        <taxon>Spermatophyta</taxon>
        <taxon>Magnoliopsida</taxon>
        <taxon>eudicotyledons</taxon>
        <taxon>Gunneridae</taxon>
        <taxon>Pentapetalae</taxon>
        <taxon>rosids</taxon>
        <taxon>malvids</taxon>
        <taxon>Malvales</taxon>
        <taxon>Dipterocarpaceae</taxon>
        <taxon>Rubroshorea</taxon>
    </lineage>
</organism>
<protein>
    <submittedName>
        <fullName evidence="1">Uncharacterized protein</fullName>
    </submittedName>
</protein>
<name>A0AAV5J2F0_9ROSI</name>
<dbReference type="EMBL" id="BPVZ01000025">
    <property type="protein sequence ID" value="GKV06364.1"/>
    <property type="molecule type" value="Genomic_DNA"/>
</dbReference>
<evidence type="ECO:0000313" key="2">
    <source>
        <dbReference type="Proteomes" id="UP001054252"/>
    </source>
</evidence>